<proteinExistence type="predicted"/>
<dbReference type="PANTHER" id="PTHR14241:SF1">
    <property type="entry name" value="INTERFERON-INDUCED PROTEIN 44-RELATED"/>
    <property type="match status" value="1"/>
</dbReference>
<dbReference type="Proteomes" id="UP000694523">
    <property type="component" value="Unplaced"/>
</dbReference>
<dbReference type="SUPFAM" id="SSF52540">
    <property type="entry name" value="P-loop containing nucleoside triphosphate hydrolases"/>
    <property type="match status" value="1"/>
</dbReference>
<feature type="region of interest" description="Disordered" evidence="1">
    <location>
        <begin position="1"/>
        <end position="29"/>
    </location>
</feature>
<evidence type="ECO:0000313" key="2">
    <source>
        <dbReference type="Ensembl" id="ENSNMLP00000027982.1"/>
    </source>
</evidence>
<reference evidence="2" key="2">
    <citation type="submission" date="2025-09" db="UniProtKB">
        <authorList>
            <consortium name="Ensembl"/>
        </authorList>
    </citation>
    <scope>IDENTIFICATION</scope>
</reference>
<reference evidence="2" key="1">
    <citation type="submission" date="2025-08" db="UniProtKB">
        <authorList>
            <consortium name="Ensembl"/>
        </authorList>
    </citation>
    <scope>IDENTIFICATION</scope>
</reference>
<feature type="compositionally biased region" description="Basic and acidic residues" evidence="1">
    <location>
        <begin position="16"/>
        <end position="29"/>
    </location>
</feature>
<evidence type="ECO:0000256" key="1">
    <source>
        <dbReference type="SAM" id="MobiDB-lite"/>
    </source>
</evidence>
<dbReference type="Gene3D" id="3.40.50.300">
    <property type="entry name" value="P-loop containing nucleotide triphosphate hydrolases"/>
    <property type="match status" value="1"/>
</dbReference>
<evidence type="ECO:0000313" key="3">
    <source>
        <dbReference type="Proteomes" id="UP000694523"/>
    </source>
</evidence>
<keyword evidence="3" id="KW-1185">Reference proteome</keyword>
<organism evidence="2 3">
    <name type="scientific">Neogobius melanostomus</name>
    <name type="common">round goby</name>
    <dbReference type="NCBI Taxonomy" id="47308"/>
    <lineage>
        <taxon>Eukaryota</taxon>
        <taxon>Metazoa</taxon>
        <taxon>Chordata</taxon>
        <taxon>Craniata</taxon>
        <taxon>Vertebrata</taxon>
        <taxon>Euteleostomi</taxon>
        <taxon>Actinopterygii</taxon>
        <taxon>Neopterygii</taxon>
        <taxon>Teleostei</taxon>
        <taxon>Neoteleostei</taxon>
        <taxon>Acanthomorphata</taxon>
        <taxon>Gobiaria</taxon>
        <taxon>Gobiiformes</taxon>
        <taxon>Gobioidei</taxon>
        <taxon>Gobiidae</taxon>
        <taxon>Benthophilinae</taxon>
        <taxon>Neogobiini</taxon>
        <taxon>Neogobius</taxon>
    </lineage>
</organism>
<protein>
    <recommendedName>
        <fullName evidence="4">G domain-containing protein</fullName>
    </recommendedName>
</protein>
<dbReference type="InterPro" id="IPR027417">
    <property type="entry name" value="P-loop_NTPase"/>
</dbReference>
<evidence type="ECO:0008006" key="4">
    <source>
        <dbReference type="Google" id="ProtNLM"/>
    </source>
</evidence>
<name>A0A8C6U3A6_9GOBI</name>
<accession>A0A8C6U3A6</accession>
<dbReference type="AlphaFoldDB" id="A0A8C6U3A6"/>
<dbReference type="GO" id="GO:0006955">
    <property type="term" value="P:immune response"/>
    <property type="evidence" value="ECO:0007669"/>
    <property type="project" value="TreeGrafter"/>
</dbReference>
<dbReference type="PANTHER" id="PTHR14241">
    <property type="entry name" value="INTERFERON-INDUCED PROTEIN 44"/>
    <property type="match status" value="1"/>
</dbReference>
<dbReference type="Ensembl" id="ENSNMLT00000031259.1">
    <property type="protein sequence ID" value="ENSNMLP00000027982.1"/>
    <property type="gene ID" value="ENSNMLG00000017821.1"/>
</dbReference>
<sequence>RRRRRKEEELTSAGHHALEHKSTRRCTVSEDQRKDVMEYKPDNEEVQHLRFLLYGWIGAGKSSFINSVATTLLGRMAIQQLSTPVMPLTQYKTHKIKKQRSYFPFVFNDIMGLEGDNNHGARTEDIKLAMKGHIKDGYKFNPISPISEKDPHYNPHPKLDDKVHVLVCLLDVNSPEIDRLVIQKMKAVREAARDLGIPQIAIATHADALCEEIEKNLLNVYKSKALKKKVEFSNEVGIPLQCIMAVMNYCKGKTKIDPNMDTLILTVLKHMIDFGNDFIEEITQT</sequence>